<feature type="transmembrane region" description="Helical" evidence="1">
    <location>
        <begin position="694"/>
        <end position="721"/>
    </location>
</feature>
<evidence type="ECO:0000259" key="2">
    <source>
        <dbReference type="Pfam" id="PF22085"/>
    </source>
</evidence>
<gene>
    <name evidence="3" type="ORF">CGZ93_05770</name>
</gene>
<feature type="transmembrane region" description="Helical" evidence="1">
    <location>
        <begin position="616"/>
        <end position="639"/>
    </location>
</feature>
<reference evidence="3 4" key="1">
    <citation type="submission" date="2017-07" db="EMBL/GenBank/DDBJ databases">
        <title>Draft whole genome sequences of clinical Proprionibacteriaceae strains.</title>
        <authorList>
            <person name="Bernier A.-M."/>
            <person name="Bernard K."/>
            <person name="Domingo M.-C."/>
        </authorList>
    </citation>
    <scope>NUCLEOTIDE SEQUENCE [LARGE SCALE GENOMIC DNA]</scope>
    <source>
        <strain evidence="3 4">NML 130396</strain>
    </source>
</reference>
<keyword evidence="1" id="KW-0812">Transmembrane</keyword>
<feature type="transmembrane region" description="Helical" evidence="1">
    <location>
        <begin position="344"/>
        <end position="363"/>
    </location>
</feature>
<dbReference type="GO" id="GO:0020037">
    <property type="term" value="F:heme binding"/>
    <property type="evidence" value="ECO:0007669"/>
    <property type="project" value="InterPro"/>
</dbReference>
<dbReference type="EMBL" id="NMVQ01000007">
    <property type="protein sequence ID" value="OYO23451.1"/>
    <property type="molecule type" value="Genomic_DNA"/>
</dbReference>
<dbReference type="GO" id="GO:0004129">
    <property type="term" value="F:cytochrome-c oxidase activity"/>
    <property type="evidence" value="ECO:0007669"/>
    <property type="project" value="InterPro"/>
</dbReference>
<organism evidence="3 4">
    <name type="scientific">Enemella dayhoffiae</name>
    <dbReference type="NCBI Taxonomy" id="2016507"/>
    <lineage>
        <taxon>Bacteria</taxon>
        <taxon>Bacillati</taxon>
        <taxon>Actinomycetota</taxon>
        <taxon>Actinomycetes</taxon>
        <taxon>Propionibacteriales</taxon>
        <taxon>Propionibacteriaceae</taxon>
        <taxon>Enemella</taxon>
    </lineage>
</organism>
<name>A0A255H792_9ACTN</name>
<feature type="transmembrane region" description="Helical" evidence="1">
    <location>
        <begin position="508"/>
        <end position="534"/>
    </location>
</feature>
<dbReference type="InterPro" id="IPR000883">
    <property type="entry name" value="Cyt_C_Oxase_1"/>
</dbReference>
<dbReference type="GO" id="GO:0016020">
    <property type="term" value="C:membrane"/>
    <property type="evidence" value="ECO:0007669"/>
    <property type="project" value="InterPro"/>
</dbReference>
<dbReference type="InterPro" id="IPR036927">
    <property type="entry name" value="Cyt_c_oxase-like_su1_sf"/>
</dbReference>
<feature type="transmembrane region" description="Helical" evidence="1">
    <location>
        <begin position="659"/>
        <end position="682"/>
    </location>
</feature>
<dbReference type="PANTHER" id="PTHR10422">
    <property type="entry name" value="CYTOCHROME C OXIDASE SUBUNIT 1"/>
    <property type="match status" value="1"/>
</dbReference>
<feature type="transmembrane region" description="Helical" evidence="1">
    <location>
        <begin position="24"/>
        <end position="44"/>
    </location>
</feature>
<feature type="domain" description="Nitric oxide reductase subunit B cytochrome c-like" evidence="2">
    <location>
        <begin position="54"/>
        <end position="227"/>
    </location>
</feature>
<feature type="transmembrane region" description="Helical" evidence="1">
    <location>
        <begin position="546"/>
        <end position="569"/>
    </location>
</feature>
<feature type="transmembrane region" description="Helical" evidence="1">
    <location>
        <begin position="240"/>
        <end position="260"/>
    </location>
</feature>
<dbReference type="SUPFAM" id="SSF81442">
    <property type="entry name" value="Cytochrome c oxidase subunit I-like"/>
    <property type="match status" value="1"/>
</dbReference>
<dbReference type="RefSeq" id="WP_094363209.1">
    <property type="nucleotide sequence ID" value="NZ_NMVQ01000007.1"/>
</dbReference>
<feature type="transmembrane region" description="Helical" evidence="1">
    <location>
        <begin position="375"/>
        <end position="397"/>
    </location>
</feature>
<feature type="transmembrane region" description="Helical" evidence="1">
    <location>
        <begin position="753"/>
        <end position="771"/>
    </location>
</feature>
<sequence>MTTVSERPRAGRAPKDHQKRDRRWWIALIIVVVASFTVLLQQGMAINRDKPPIPSSVTSPSGQLMSGADIVKGQQIWQSMGGQEIGSVWGHGAYVAPDWTADWLHREAMFILDTWAKERGVASFDQLKPEDQGALQARLKSTLRTNTYDKATGVITLAPVRVQAYENNVAHYTQMFRDGHEHYAIPKDAMKDPALARQMCNFFWWTAWAASTNAPNNEVTYTQNWPHEPLIDNVPPADNILWSIISFILLLAGIAGMVYYHSSQDDEEVPEDVPSRDPLLGFKSTPSQQATLKYFFVVGLLFVLQIAFGIIGAHYGVEGGALFGIPIDQILPYAVVRTWHTQLGILWIATAWLATGLYVAPAVGGKEPKFQRLGVNVLFGALLVVVLGSMAGEWLSIMGKMGYGNKLNFWFGTQGMEYVDLGRAFQIGLIIGLFLWFALMWRGMAPALKRARSTDGRTIDPTDSAPLASGSQRSLIIMLLMSCLAIAGFYGAAFGVNHSTHLSIAEYWRWWVVHLWVEGFFEVFATAVMAFLFSRLRLVKAATAQSAVLASTVIFLSGGILGTFHHLYFTGAPSSVLALGAAFSALEVVPLALMGFEAFKHLKLLKVREWVAGYKWAIYFFVSVSFWNMLGAGIFGFLINPPISLFYVQGLNLTPLHGHTALFGVYGMLGIGLMLFCVRSLMPGREWNDKPIAFGFWCLNGGLFLMAFLSLLPLGLAQAWASIQHGLWYARSDEFLYTPALTVIRWLRIPGDIIFGIGALAIGVFMVGLLTGHSLKKDRGDVVEAGELTADDTDVDLPTKPVA</sequence>
<evidence type="ECO:0000256" key="1">
    <source>
        <dbReference type="SAM" id="Phobius"/>
    </source>
</evidence>
<dbReference type="Pfam" id="PF00115">
    <property type="entry name" value="COX1"/>
    <property type="match status" value="1"/>
</dbReference>
<proteinExistence type="predicted"/>
<evidence type="ECO:0000313" key="3">
    <source>
        <dbReference type="EMBL" id="OYO23451.1"/>
    </source>
</evidence>
<dbReference type="Pfam" id="PF22085">
    <property type="entry name" value="NorB_cytochrome_c-like"/>
    <property type="match status" value="1"/>
</dbReference>
<keyword evidence="4" id="KW-1185">Reference proteome</keyword>
<dbReference type="Gene3D" id="1.20.210.10">
    <property type="entry name" value="Cytochrome c oxidase-like, subunit I domain"/>
    <property type="match status" value="1"/>
</dbReference>
<dbReference type="OrthoDB" id="9767153at2"/>
<accession>A0A255H792</accession>
<feature type="transmembrane region" description="Helical" evidence="1">
    <location>
        <begin position="475"/>
        <end position="496"/>
    </location>
</feature>
<comment type="caution">
    <text evidence="3">The sequence shown here is derived from an EMBL/GenBank/DDBJ whole genome shotgun (WGS) entry which is preliminary data.</text>
</comment>
<dbReference type="AlphaFoldDB" id="A0A255H792"/>
<feature type="transmembrane region" description="Helical" evidence="1">
    <location>
        <begin position="294"/>
        <end position="317"/>
    </location>
</feature>
<dbReference type="PANTHER" id="PTHR10422:SF38">
    <property type="entry name" value="CYTOCHROME B SUBUNIT OF NITRIC OXIDE REDUCTASE"/>
    <property type="match status" value="1"/>
</dbReference>
<feature type="transmembrane region" description="Helical" evidence="1">
    <location>
        <begin position="575"/>
        <end position="596"/>
    </location>
</feature>
<dbReference type="Proteomes" id="UP000216311">
    <property type="component" value="Unassembled WGS sequence"/>
</dbReference>
<keyword evidence="1" id="KW-1133">Transmembrane helix</keyword>
<feature type="transmembrane region" description="Helical" evidence="1">
    <location>
        <begin position="424"/>
        <end position="441"/>
    </location>
</feature>
<protein>
    <submittedName>
        <fullName evidence="3">Nitric oxide reductase large subunit</fullName>
    </submittedName>
</protein>
<keyword evidence="1" id="KW-0472">Membrane</keyword>
<dbReference type="GO" id="GO:0009060">
    <property type="term" value="P:aerobic respiration"/>
    <property type="evidence" value="ECO:0007669"/>
    <property type="project" value="InterPro"/>
</dbReference>
<dbReference type="InterPro" id="IPR054309">
    <property type="entry name" value="NorB_cytochrome_c-like"/>
</dbReference>
<evidence type="ECO:0000313" key="4">
    <source>
        <dbReference type="Proteomes" id="UP000216311"/>
    </source>
</evidence>